<evidence type="ECO:0000256" key="1">
    <source>
        <dbReference type="SAM" id="MobiDB-lite"/>
    </source>
</evidence>
<feature type="compositionally biased region" description="Low complexity" evidence="1">
    <location>
        <begin position="26"/>
        <end position="35"/>
    </location>
</feature>
<organism evidence="2 3">
    <name type="scientific">Nonomuraea maritima</name>
    <dbReference type="NCBI Taxonomy" id="683260"/>
    <lineage>
        <taxon>Bacteria</taxon>
        <taxon>Bacillati</taxon>
        <taxon>Actinomycetota</taxon>
        <taxon>Actinomycetes</taxon>
        <taxon>Streptosporangiales</taxon>
        <taxon>Streptosporangiaceae</taxon>
        <taxon>Nonomuraea</taxon>
    </lineage>
</organism>
<sequence length="397" mass="41923">MLLLLALCSSCRLPASDPPRPPTPGGPAAATPSTAASGGWRYVHVGDGGRLWDVVATAPDDIWAVGAKGDAAVLVHYDGRAWRPAELPPDLGAVERQEDLLLGASGRGELWLFRPGLGTRVHHWDGTRWDELRAYPGEASDAQVFAPDDIWLLAAGRRAGHWDGTRWRTFALPVSGAALAARGPDDMWVVGHRRPDPAREEFTQPAAAHWDGRAWRPVATPAYRFPDPAPPEESAFFETAAAGPGRQAWAAGQHTFNGGEGGPDPAVPPPVVTHWNGSAWTAVTVPTQMVCCVLLAPDGTGGALLASTARGVDNTWRLTAAGTPTRLPKARLPASTEPGESPWAVGDIMGMTHVPGTRLVIAVGALHRADGSTWGAVAEFRAPEQPSPVPTAAGNRR</sequence>
<evidence type="ECO:0000313" key="3">
    <source>
        <dbReference type="Proteomes" id="UP000198683"/>
    </source>
</evidence>
<dbReference type="AlphaFoldDB" id="A0A1G9JVL6"/>
<feature type="compositionally biased region" description="Pro residues" evidence="1">
    <location>
        <begin position="16"/>
        <end position="25"/>
    </location>
</feature>
<evidence type="ECO:0000313" key="2">
    <source>
        <dbReference type="EMBL" id="SDL41306.1"/>
    </source>
</evidence>
<dbReference type="STRING" id="683260.SAMN05421874_12125"/>
<proteinExistence type="predicted"/>
<dbReference type="Proteomes" id="UP000198683">
    <property type="component" value="Unassembled WGS sequence"/>
</dbReference>
<feature type="region of interest" description="Disordered" evidence="1">
    <location>
        <begin position="15"/>
        <end position="35"/>
    </location>
</feature>
<keyword evidence="3" id="KW-1185">Reference proteome</keyword>
<reference evidence="2 3" key="1">
    <citation type="submission" date="2016-10" db="EMBL/GenBank/DDBJ databases">
        <authorList>
            <person name="de Groot N.N."/>
        </authorList>
    </citation>
    <scope>NUCLEOTIDE SEQUENCE [LARGE SCALE GENOMIC DNA]</scope>
    <source>
        <strain evidence="2 3">CGMCC 4.5681</strain>
    </source>
</reference>
<gene>
    <name evidence="2" type="ORF">SAMN05421874_12125</name>
</gene>
<accession>A0A1G9JVL6</accession>
<protein>
    <submittedName>
        <fullName evidence="2">Uncharacterized protein</fullName>
    </submittedName>
</protein>
<dbReference type="EMBL" id="FNFB01000021">
    <property type="protein sequence ID" value="SDL41306.1"/>
    <property type="molecule type" value="Genomic_DNA"/>
</dbReference>
<name>A0A1G9JVL6_9ACTN</name>